<evidence type="ECO:0000313" key="3">
    <source>
        <dbReference type="Proteomes" id="UP000199181"/>
    </source>
</evidence>
<dbReference type="EMBL" id="FOIJ01000003">
    <property type="protein sequence ID" value="SET54568.1"/>
    <property type="molecule type" value="Genomic_DNA"/>
</dbReference>
<protein>
    <recommendedName>
        <fullName evidence="4">Outer membrane protein beta-barrel domain-containing protein</fullName>
    </recommendedName>
</protein>
<dbReference type="Proteomes" id="UP000199181">
    <property type="component" value="Unassembled WGS sequence"/>
</dbReference>
<name>A0A1I0F903_9BACT</name>
<dbReference type="RefSeq" id="WP_093517862.1">
    <property type="nucleotide sequence ID" value="NZ_FOIJ01000003.1"/>
</dbReference>
<proteinExistence type="predicted"/>
<organism evidence="2 3">
    <name type="scientific">Stigmatella erecta</name>
    <dbReference type="NCBI Taxonomy" id="83460"/>
    <lineage>
        <taxon>Bacteria</taxon>
        <taxon>Pseudomonadati</taxon>
        <taxon>Myxococcota</taxon>
        <taxon>Myxococcia</taxon>
        <taxon>Myxococcales</taxon>
        <taxon>Cystobacterineae</taxon>
        <taxon>Archangiaceae</taxon>
        <taxon>Stigmatella</taxon>
    </lineage>
</organism>
<evidence type="ECO:0000313" key="2">
    <source>
        <dbReference type="EMBL" id="SET54568.1"/>
    </source>
</evidence>
<evidence type="ECO:0008006" key="4">
    <source>
        <dbReference type="Google" id="ProtNLM"/>
    </source>
</evidence>
<reference evidence="3" key="1">
    <citation type="submission" date="2016-10" db="EMBL/GenBank/DDBJ databases">
        <authorList>
            <person name="Varghese N."/>
            <person name="Submissions S."/>
        </authorList>
    </citation>
    <scope>NUCLEOTIDE SEQUENCE [LARGE SCALE GENOMIC DNA]</scope>
    <source>
        <strain evidence="3">DSM 16858</strain>
    </source>
</reference>
<dbReference type="AlphaFoldDB" id="A0A1I0F903"/>
<sequence length="240" mass="26183">MSRAVALGAAVFLGALPSQAQETFTSATPLQSPRTGAVAVKLGGYKPLIDTEEGLKSAPYEKTFGDSSMLLVELEIQRYFYQGIGSAGVSVSAGYAEKYGKAVNLEGVESPETTSLKVAPLRLGAVYKFDYAAFRWHIPLVPYGKLGLIYTPWWVSKGDKTQEVNGRKGRGGRWGYGFTGGVAFLMDVLEPRLARDFDSDLGINHTYLFAEYTYAEVNNFGSAGLVLSSRHWMFGLSLDY</sequence>
<feature type="chain" id="PRO_5011554597" description="Outer membrane protein beta-barrel domain-containing protein" evidence="1">
    <location>
        <begin position="21"/>
        <end position="240"/>
    </location>
</feature>
<feature type="signal peptide" evidence="1">
    <location>
        <begin position="1"/>
        <end position="20"/>
    </location>
</feature>
<keyword evidence="3" id="KW-1185">Reference proteome</keyword>
<accession>A0A1I0F903</accession>
<dbReference type="NCBIfam" id="NF040596">
    <property type="entry name" value="MXAN_2562_fam"/>
    <property type="match status" value="1"/>
</dbReference>
<keyword evidence="1" id="KW-0732">Signal</keyword>
<gene>
    <name evidence="2" type="ORF">SAMN05443639_103312</name>
</gene>
<evidence type="ECO:0000256" key="1">
    <source>
        <dbReference type="SAM" id="SignalP"/>
    </source>
</evidence>